<dbReference type="Gene3D" id="3.40.710.10">
    <property type="entry name" value="DD-peptidase/beta-lactamase superfamily"/>
    <property type="match status" value="1"/>
</dbReference>
<name>A0A2Z5Y371_9ENTE</name>
<sequence>MARYQYRHRKRKQSWQKRFLIFLSLLVIGGISKTLYDVLFNKTVNNSITHSAVLHLSNTEKEANKLQKKLPTTADDYSHFNQTVQPANNTAKTMELQLKQEDFSGVALVIRDNHIILQKGYGYANYAEKKKNNPYSVFQIASIQKSLTTSLIMKAVHNGLLSLDDPLSRFYPKVPNSDHITLHQMLTMTSGLRNTGLPKKLLNDDQLIAFAVSNIKCSKHGKWHYEAINYTLLAGILEKVTQKSYNQLVNEELIQALNLKNTYLYKDFLMTPHQTKSYLYKKPVNYSYPSAMDPIGFNRELGTGNIGMTTGDLYWYFYQLIHGNLIDQNAKQELFNPLEKNKYTGGIYNYKNYFHSRGVENNYESEIYMSKDGKNAVILFSNRYRSGNTYKDLSKNFFQMLYPSPID</sequence>
<dbReference type="AlphaFoldDB" id="A0A2Z5Y371"/>
<dbReference type="SUPFAM" id="SSF56601">
    <property type="entry name" value="beta-lactamase/transpeptidase-like"/>
    <property type="match status" value="1"/>
</dbReference>
<dbReference type="InterPro" id="IPR001466">
    <property type="entry name" value="Beta-lactam-related"/>
</dbReference>
<dbReference type="RefSeq" id="WP_015695075.1">
    <property type="nucleotide sequence ID" value="NZ_AP018492.1"/>
</dbReference>
<dbReference type="InterPro" id="IPR012338">
    <property type="entry name" value="Beta-lactam/transpept-like"/>
</dbReference>
<dbReference type="Proteomes" id="UP000269226">
    <property type="component" value="Chromosome"/>
</dbReference>
<dbReference type="PANTHER" id="PTHR46825:SF9">
    <property type="entry name" value="BETA-LACTAMASE-RELATED DOMAIN-CONTAINING PROTEIN"/>
    <property type="match status" value="1"/>
</dbReference>
<gene>
    <name evidence="2" type="ORF">DAT561_1073</name>
</gene>
<feature type="domain" description="Beta-lactamase-related" evidence="1">
    <location>
        <begin position="97"/>
        <end position="345"/>
    </location>
</feature>
<evidence type="ECO:0000313" key="3">
    <source>
        <dbReference type="Proteomes" id="UP000269226"/>
    </source>
</evidence>
<dbReference type="PANTHER" id="PTHR46825">
    <property type="entry name" value="D-ALANYL-D-ALANINE-CARBOXYPEPTIDASE/ENDOPEPTIDASE AMPH"/>
    <property type="match status" value="1"/>
</dbReference>
<dbReference type="InterPro" id="IPR050491">
    <property type="entry name" value="AmpC-like"/>
</dbReference>
<reference evidence="2 3" key="1">
    <citation type="submission" date="2018-01" db="EMBL/GenBank/DDBJ databases">
        <title>Whole genome sequence of Melissococcus plutonius DAT561.</title>
        <authorList>
            <person name="Okumura K."/>
            <person name="Takamatsu D."/>
            <person name="Okura M."/>
        </authorList>
    </citation>
    <scope>NUCLEOTIDE SEQUENCE [LARGE SCALE GENOMIC DNA]</scope>
    <source>
        <strain evidence="2 3">DAT561</strain>
    </source>
</reference>
<organism evidence="2 3">
    <name type="scientific">Melissococcus plutonius</name>
    <dbReference type="NCBI Taxonomy" id="33970"/>
    <lineage>
        <taxon>Bacteria</taxon>
        <taxon>Bacillati</taxon>
        <taxon>Bacillota</taxon>
        <taxon>Bacilli</taxon>
        <taxon>Lactobacillales</taxon>
        <taxon>Enterococcaceae</taxon>
        <taxon>Melissococcus</taxon>
    </lineage>
</organism>
<accession>A0A2Z5Y371</accession>
<proteinExistence type="predicted"/>
<evidence type="ECO:0000313" key="2">
    <source>
        <dbReference type="EMBL" id="BBC61183.1"/>
    </source>
</evidence>
<protein>
    <submittedName>
        <fullName evidence="2">Beta-lactamase class C and other penicillin binding proteins</fullName>
    </submittedName>
</protein>
<dbReference type="GeneID" id="57043619"/>
<dbReference type="Pfam" id="PF00144">
    <property type="entry name" value="Beta-lactamase"/>
    <property type="match status" value="1"/>
</dbReference>
<dbReference type="EMBL" id="AP018492">
    <property type="protein sequence ID" value="BBC61183.1"/>
    <property type="molecule type" value="Genomic_DNA"/>
</dbReference>
<evidence type="ECO:0000259" key="1">
    <source>
        <dbReference type="Pfam" id="PF00144"/>
    </source>
</evidence>